<dbReference type="InterPro" id="IPR036282">
    <property type="entry name" value="Glutathione-S-Trfase_C_sf"/>
</dbReference>
<keyword evidence="4" id="KW-1000">Mitochondrion outer membrane</keyword>
<dbReference type="AlphaFoldDB" id="A0A0R3WJH1"/>
<evidence type="ECO:0000313" key="13">
    <source>
        <dbReference type="WBParaSite" id="TTAC_0000081901-mRNA-1"/>
    </source>
</evidence>
<dbReference type="InterPro" id="IPR033468">
    <property type="entry name" value="Metaxin_GST"/>
</dbReference>
<reference evidence="13" key="1">
    <citation type="submission" date="2017-02" db="UniProtKB">
        <authorList>
            <consortium name="WormBaseParasite"/>
        </authorList>
    </citation>
    <scope>IDENTIFICATION</scope>
</reference>
<evidence type="ECO:0000256" key="6">
    <source>
        <dbReference type="ARBA" id="ARBA00023128"/>
    </source>
</evidence>
<evidence type="ECO:0000256" key="2">
    <source>
        <dbReference type="ARBA" id="ARBA00009170"/>
    </source>
</evidence>
<evidence type="ECO:0000256" key="1">
    <source>
        <dbReference type="ARBA" id="ARBA00004294"/>
    </source>
</evidence>
<comment type="subcellular location">
    <subcellularLocation>
        <location evidence="1">Mitochondrion outer membrane</location>
    </subcellularLocation>
</comment>
<keyword evidence="8" id="KW-0812">Transmembrane</keyword>
<evidence type="ECO:0000256" key="5">
    <source>
        <dbReference type="ARBA" id="ARBA00022927"/>
    </source>
</evidence>
<dbReference type="Pfam" id="PF10568">
    <property type="entry name" value="Tom37"/>
    <property type="match status" value="1"/>
</dbReference>
<dbReference type="WBParaSite" id="TTAC_0000081901-mRNA-1">
    <property type="protein sequence ID" value="TTAC_0000081901-mRNA-1"/>
    <property type="gene ID" value="TTAC_0000081901"/>
</dbReference>
<evidence type="ECO:0000259" key="9">
    <source>
        <dbReference type="Pfam" id="PF10568"/>
    </source>
</evidence>
<dbReference type="GO" id="GO:0007005">
    <property type="term" value="P:mitochondrion organization"/>
    <property type="evidence" value="ECO:0007669"/>
    <property type="project" value="TreeGrafter"/>
</dbReference>
<dbReference type="Proteomes" id="UP000274429">
    <property type="component" value="Unassembled WGS sequence"/>
</dbReference>
<dbReference type="Pfam" id="PF17171">
    <property type="entry name" value="GST_C_6"/>
    <property type="match status" value="1"/>
</dbReference>
<evidence type="ECO:0000256" key="3">
    <source>
        <dbReference type="ARBA" id="ARBA00022448"/>
    </source>
</evidence>
<dbReference type="GO" id="GO:0001401">
    <property type="term" value="C:SAM complex"/>
    <property type="evidence" value="ECO:0007669"/>
    <property type="project" value="InterPro"/>
</dbReference>
<dbReference type="STRING" id="6205.A0A0R3WJH1"/>
<keyword evidence="5" id="KW-0653">Protein transport</keyword>
<protein>
    <submittedName>
        <fullName evidence="13">Metaxin</fullName>
    </submittedName>
</protein>
<sequence>MDLYVWPCSEGIESFDSDCLVVITYLRLGGCLINLNSCRDCDKSDFHNIPLLVHGSNTVTTVSKIINYLRKENYGLEYELSDEELARLESLVTSVERRVTPACRWLIWADSNVYRSYTSAFYRSNLSYLQGLWYPRRWRDKLVEAAEFSQLALCTNRDAKGRRRNVEMTLYEGAIRCLTALSYILGDKQFFFGDKPSAIDAYVFGRLWPLLNYDRLCRQQESKICHRLISHIYQCENLLNLCGRVQRLCFPAAISTMRSSANAQTEVDEKAGVRRGGWLSSLFSVPTVLPSCLVPFRDSLVFGFLALVILGVFGIGSGLIGFSAEEEEAEDAGTVMLESGDFADFIEVDE</sequence>
<feature type="domain" description="Metaxin glutathione S-transferase" evidence="10">
    <location>
        <begin position="174"/>
        <end position="245"/>
    </location>
</feature>
<comment type="similarity">
    <text evidence="2">Belongs to the metaxin family.</text>
</comment>
<dbReference type="InterPro" id="IPR019564">
    <property type="entry name" value="Sam37/metaxin_N"/>
</dbReference>
<keyword evidence="3" id="KW-0813">Transport</keyword>
<organism evidence="13">
    <name type="scientific">Hydatigena taeniaeformis</name>
    <name type="common">Feline tapeworm</name>
    <name type="synonym">Taenia taeniaeformis</name>
    <dbReference type="NCBI Taxonomy" id="6205"/>
    <lineage>
        <taxon>Eukaryota</taxon>
        <taxon>Metazoa</taxon>
        <taxon>Spiralia</taxon>
        <taxon>Lophotrochozoa</taxon>
        <taxon>Platyhelminthes</taxon>
        <taxon>Cestoda</taxon>
        <taxon>Eucestoda</taxon>
        <taxon>Cyclophyllidea</taxon>
        <taxon>Taeniidae</taxon>
        <taxon>Hydatigera</taxon>
    </lineage>
</organism>
<feature type="transmembrane region" description="Helical" evidence="8">
    <location>
        <begin position="300"/>
        <end position="322"/>
    </location>
</feature>
<dbReference type="EMBL" id="UYWX01000105">
    <property type="protein sequence ID" value="VDM17036.1"/>
    <property type="molecule type" value="Genomic_DNA"/>
</dbReference>
<dbReference type="GO" id="GO:0015031">
    <property type="term" value="P:protein transport"/>
    <property type="evidence" value="ECO:0007669"/>
    <property type="project" value="UniProtKB-KW"/>
</dbReference>
<evidence type="ECO:0000313" key="11">
    <source>
        <dbReference type="EMBL" id="VDM17036.1"/>
    </source>
</evidence>
<evidence type="ECO:0000313" key="12">
    <source>
        <dbReference type="Proteomes" id="UP000274429"/>
    </source>
</evidence>
<proteinExistence type="inferred from homology"/>
<reference evidence="11 12" key="2">
    <citation type="submission" date="2018-11" db="EMBL/GenBank/DDBJ databases">
        <authorList>
            <consortium name="Pathogen Informatics"/>
        </authorList>
    </citation>
    <scope>NUCLEOTIDE SEQUENCE [LARGE SCALE GENOMIC DNA]</scope>
</reference>
<dbReference type="OrthoDB" id="5835136at2759"/>
<dbReference type="PANTHER" id="PTHR12289">
    <property type="entry name" value="METAXIN RELATED"/>
    <property type="match status" value="1"/>
</dbReference>
<dbReference type="SUPFAM" id="SSF47616">
    <property type="entry name" value="GST C-terminal domain-like"/>
    <property type="match status" value="1"/>
</dbReference>
<keyword evidence="8" id="KW-1133">Transmembrane helix</keyword>
<keyword evidence="7 8" id="KW-0472">Membrane</keyword>
<evidence type="ECO:0000256" key="7">
    <source>
        <dbReference type="ARBA" id="ARBA00023136"/>
    </source>
</evidence>
<gene>
    <name evidence="11" type="ORF">TTAC_LOCUS820</name>
</gene>
<keyword evidence="12" id="KW-1185">Reference proteome</keyword>
<evidence type="ECO:0000256" key="8">
    <source>
        <dbReference type="SAM" id="Phobius"/>
    </source>
</evidence>
<evidence type="ECO:0000256" key="4">
    <source>
        <dbReference type="ARBA" id="ARBA00022787"/>
    </source>
</evidence>
<dbReference type="PANTHER" id="PTHR12289:SF41">
    <property type="entry name" value="FAILED AXON CONNECTIONS-RELATED"/>
    <property type="match status" value="1"/>
</dbReference>
<dbReference type="InterPro" id="IPR050931">
    <property type="entry name" value="Mito_Protein_Transport_Metaxin"/>
</dbReference>
<feature type="domain" description="Mitochondrial outer membrane transport complex Sam37/metaxin N-terminal" evidence="9">
    <location>
        <begin position="19"/>
        <end position="139"/>
    </location>
</feature>
<evidence type="ECO:0000259" key="10">
    <source>
        <dbReference type="Pfam" id="PF17171"/>
    </source>
</evidence>
<keyword evidence="6" id="KW-0496">Mitochondrion</keyword>
<accession>A0A0R3WJH1</accession>
<name>A0A0R3WJH1_HYDTA</name>